<organism evidence="16 17">
    <name type="scientific">Collinsella aerofaciens</name>
    <dbReference type="NCBI Taxonomy" id="74426"/>
    <lineage>
        <taxon>Bacteria</taxon>
        <taxon>Bacillati</taxon>
        <taxon>Actinomycetota</taxon>
        <taxon>Coriobacteriia</taxon>
        <taxon>Coriobacteriales</taxon>
        <taxon>Coriobacteriaceae</taxon>
        <taxon>Collinsella</taxon>
    </lineage>
</organism>
<comment type="pathway">
    <text evidence="2 14">Cofactor biosynthesis; FMN biosynthesis; FMN from riboflavin (ATP route): step 1/1.</text>
</comment>
<dbReference type="PIRSF" id="PIRSF004491">
    <property type="entry name" value="FAD_Synth"/>
    <property type="match status" value="1"/>
</dbReference>
<comment type="similarity">
    <text evidence="14">Belongs to the ribF family.</text>
</comment>
<evidence type="ECO:0000256" key="11">
    <source>
        <dbReference type="ARBA" id="ARBA00023268"/>
    </source>
</evidence>
<comment type="pathway">
    <text evidence="1 14">Cofactor biosynthesis; FAD biosynthesis; FAD from FMN: step 1/1.</text>
</comment>
<feature type="domain" description="Riboflavin kinase" evidence="15">
    <location>
        <begin position="201"/>
        <end position="327"/>
    </location>
</feature>
<evidence type="ECO:0000256" key="10">
    <source>
        <dbReference type="ARBA" id="ARBA00022840"/>
    </source>
</evidence>
<evidence type="ECO:0000256" key="7">
    <source>
        <dbReference type="ARBA" id="ARBA00022741"/>
    </source>
</evidence>
<evidence type="ECO:0000256" key="2">
    <source>
        <dbReference type="ARBA" id="ARBA00005201"/>
    </source>
</evidence>
<keyword evidence="5 14" id="KW-0808">Transferase</keyword>
<dbReference type="GO" id="GO:0006747">
    <property type="term" value="P:FAD biosynthetic process"/>
    <property type="evidence" value="ECO:0007669"/>
    <property type="project" value="UniProtKB-UniRule"/>
</dbReference>
<evidence type="ECO:0000256" key="3">
    <source>
        <dbReference type="ARBA" id="ARBA00022630"/>
    </source>
</evidence>
<evidence type="ECO:0000259" key="15">
    <source>
        <dbReference type="SMART" id="SM00904"/>
    </source>
</evidence>
<dbReference type="GO" id="GO:0005524">
    <property type="term" value="F:ATP binding"/>
    <property type="evidence" value="ECO:0007669"/>
    <property type="project" value="UniProtKB-UniRule"/>
</dbReference>
<keyword evidence="17" id="KW-1185">Reference proteome</keyword>
<dbReference type="CDD" id="cd02064">
    <property type="entry name" value="FAD_synthetase_N"/>
    <property type="match status" value="1"/>
</dbReference>
<sequence>MMLAPHELARIFFAGELDEARIVSADAFDDCACLGAASIAIGVFDGVHRGHHRLIDAVVRDARARGCKAVVVTFDPDPDVVVSPSPAQKLMTTADRLHALAQTGVDAVVAVPFTPAVAALDHVSFLELVSRVVDIRSIRVGSDFRLGRGGASGVAEMQVWGAEHGVDVYGHELLCVDGQTICATRIRQELRQGHVELAAELLGRPYMLRGVVASGRHQGSDMGFPTANIQVPDGIQVPADGVYEGLVLVDDTVWPAAVNVGLPPTYADDAASAHLEANLIGYAGDLYGASVSLAFTRWLRPSRVFDSLDELIATVEGNIEDIRHNLGEQGVSIRDQR</sequence>
<accession>A0A5K1J891</accession>
<keyword evidence="10 14" id="KW-0067">ATP-binding</keyword>
<dbReference type="SUPFAM" id="SSF82114">
    <property type="entry name" value="Riboflavin kinase-like"/>
    <property type="match status" value="1"/>
</dbReference>
<evidence type="ECO:0000256" key="12">
    <source>
        <dbReference type="ARBA" id="ARBA00047880"/>
    </source>
</evidence>
<protein>
    <recommendedName>
        <fullName evidence="14">Riboflavin biosynthesis protein</fullName>
    </recommendedName>
    <domain>
        <recommendedName>
            <fullName evidence="14">Riboflavin kinase</fullName>
            <ecNumber evidence="14">2.7.1.26</ecNumber>
        </recommendedName>
        <alternativeName>
            <fullName evidence="14">Flavokinase</fullName>
        </alternativeName>
    </domain>
    <domain>
        <recommendedName>
            <fullName evidence="14">FMN adenylyltransferase</fullName>
            <ecNumber evidence="14">2.7.7.2</ecNumber>
        </recommendedName>
        <alternativeName>
            <fullName evidence="14">FAD pyrophosphorylase</fullName>
        </alternativeName>
        <alternativeName>
            <fullName evidence="14">FAD synthase</fullName>
        </alternativeName>
    </domain>
</protein>
<evidence type="ECO:0000256" key="9">
    <source>
        <dbReference type="ARBA" id="ARBA00022827"/>
    </source>
</evidence>
<evidence type="ECO:0000256" key="5">
    <source>
        <dbReference type="ARBA" id="ARBA00022679"/>
    </source>
</evidence>
<dbReference type="Gene3D" id="2.40.30.30">
    <property type="entry name" value="Riboflavin kinase-like"/>
    <property type="match status" value="1"/>
</dbReference>
<dbReference type="EC" id="2.7.1.26" evidence="14"/>
<keyword evidence="3 14" id="KW-0285">Flavoprotein</keyword>
<gene>
    <name evidence="16" type="primary">ribF</name>
    <name evidence="16" type="ORF">KCJAJFAP_00824</name>
</gene>
<evidence type="ECO:0000313" key="16">
    <source>
        <dbReference type="EMBL" id="VWL99944.1"/>
    </source>
</evidence>
<dbReference type="InterPro" id="IPR015865">
    <property type="entry name" value="Riboflavin_kinase_bac/euk"/>
</dbReference>
<dbReference type="InterPro" id="IPR023465">
    <property type="entry name" value="Riboflavin_kinase_dom_sf"/>
</dbReference>
<evidence type="ECO:0000256" key="4">
    <source>
        <dbReference type="ARBA" id="ARBA00022643"/>
    </source>
</evidence>
<evidence type="ECO:0000313" key="17">
    <source>
        <dbReference type="Proteomes" id="UP000361836"/>
    </source>
</evidence>
<comment type="catalytic activity">
    <reaction evidence="13 14">
        <text>FMN + ATP + H(+) = FAD + diphosphate</text>
        <dbReference type="Rhea" id="RHEA:17237"/>
        <dbReference type="ChEBI" id="CHEBI:15378"/>
        <dbReference type="ChEBI" id="CHEBI:30616"/>
        <dbReference type="ChEBI" id="CHEBI:33019"/>
        <dbReference type="ChEBI" id="CHEBI:57692"/>
        <dbReference type="ChEBI" id="CHEBI:58210"/>
        <dbReference type="EC" id="2.7.7.2"/>
    </reaction>
</comment>
<dbReference type="InterPro" id="IPR002606">
    <property type="entry name" value="Riboflavin_kinase_bac"/>
</dbReference>
<name>A0A5K1J891_9ACTN</name>
<dbReference type="GO" id="GO:0009398">
    <property type="term" value="P:FMN biosynthetic process"/>
    <property type="evidence" value="ECO:0007669"/>
    <property type="project" value="UniProtKB-UniRule"/>
</dbReference>
<dbReference type="SUPFAM" id="SSF52374">
    <property type="entry name" value="Nucleotidylyl transferase"/>
    <property type="match status" value="1"/>
</dbReference>
<evidence type="ECO:0000256" key="8">
    <source>
        <dbReference type="ARBA" id="ARBA00022777"/>
    </source>
</evidence>
<keyword evidence="7 14" id="KW-0547">Nucleotide-binding</keyword>
<dbReference type="Pfam" id="PF01687">
    <property type="entry name" value="Flavokinase"/>
    <property type="match status" value="1"/>
</dbReference>
<keyword evidence="11" id="KW-0511">Multifunctional enzyme</keyword>
<keyword evidence="9 14" id="KW-0274">FAD</keyword>
<dbReference type="AlphaFoldDB" id="A0A5K1J891"/>
<dbReference type="EC" id="2.7.7.2" evidence="14"/>
<dbReference type="Proteomes" id="UP000361836">
    <property type="component" value="Unassembled WGS sequence"/>
</dbReference>
<dbReference type="GO" id="GO:0009231">
    <property type="term" value="P:riboflavin biosynthetic process"/>
    <property type="evidence" value="ECO:0007669"/>
    <property type="project" value="InterPro"/>
</dbReference>
<dbReference type="Pfam" id="PF06574">
    <property type="entry name" value="FAD_syn"/>
    <property type="match status" value="1"/>
</dbReference>
<dbReference type="PANTHER" id="PTHR22749">
    <property type="entry name" value="RIBOFLAVIN KINASE/FMN ADENYLYLTRANSFERASE"/>
    <property type="match status" value="1"/>
</dbReference>
<dbReference type="Gene3D" id="3.40.50.620">
    <property type="entry name" value="HUPs"/>
    <property type="match status" value="1"/>
</dbReference>
<evidence type="ECO:0000256" key="1">
    <source>
        <dbReference type="ARBA" id="ARBA00004726"/>
    </source>
</evidence>
<dbReference type="NCBIfam" id="TIGR00083">
    <property type="entry name" value="ribF"/>
    <property type="match status" value="1"/>
</dbReference>
<dbReference type="InterPro" id="IPR015864">
    <property type="entry name" value="FAD_synthase"/>
</dbReference>
<dbReference type="InterPro" id="IPR014729">
    <property type="entry name" value="Rossmann-like_a/b/a_fold"/>
</dbReference>
<evidence type="ECO:0000256" key="14">
    <source>
        <dbReference type="PIRNR" id="PIRNR004491"/>
    </source>
</evidence>
<dbReference type="PANTHER" id="PTHR22749:SF6">
    <property type="entry name" value="RIBOFLAVIN KINASE"/>
    <property type="match status" value="1"/>
</dbReference>
<proteinExistence type="inferred from homology"/>
<reference evidence="16 17" key="1">
    <citation type="submission" date="2019-10" db="EMBL/GenBank/DDBJ databases">
        <authorList>
            <person name="Wolf R A."/>
        </authorList>
    </citation>
    <scope>NUCLEOTIDE SEQUENCE [LARGE SCALE GENOMIC DNA]</scope>
    <source>
        <strain evidence="16">Collinsella_aerofaciens_MC2</strain>
    </source>
</reference>
<dbReference type="UniPathway" id="UPA00277">
    <property type="reaction ID" value="UER00407"/>
</dbReference>
<keyword evidence="4 14" id="KW-0288">FMN</keyword>
<comment type="catalytic activity">
    <reaction evidence="12 14">
        <text>riboflavin + ATP = FMN + ADP + H(+)</text>
        <dbReference type="Rhea" id="RHEA:14357"/>
        <dbReference type="ChEBI" id="CHEBI:15378"/>
        <dbReference type="ChEBI" id="CHEBI:30616"/>
        <dbReference type="ChEBI" id="CHEBI:57986"/>
        <dbReference type="ChEBI" id="CHEBI:58210"/>
        <dbReference type="ChEBI" id="CHEBI:456216"/>
        <dbReference type="EC" id="2.7.1.26"/>
    </reaction>
</comment>
<dbReference type="InterPro" id="IPR023468">
    <property type="entry name" value="Riboflavin_kinase"/>
</dbReference>
<evidence type="ECO:0000256" key="6">
    <source>
        <dbReference type="ARBA" id="ARBA00022695"/>
    </source>
</evidence>
<dbReference type="EMBL" id="CABWIE010000030">
    <property type="protein sequence ID" value="VWL99944.1"/>
    <property type="molecule type" value="Genomic_DNA"/>
</dbReference>
<dbReference type="RefSeq" id="WP_226798412.1">
    <property type="nucleotide sequence ID" value="NZ_CAAKNU010000043.1"/>
</dbReference>
<keyword evidence="6 14" id="KW-0548">Nucleotidyltransferase</keyword>
<dbReference type="SMART" id="SM00904">
    <property type="entry name" value="Flavokinase"/>
    <property type="match status" value="1"/>
</dbReference>
<keyword evidence="8 14" id="KW-0418">Kinase</keyword>
<dbReference type="UniPathway" id="UPA00276">
    <property type="reaction ID" value="UER00406"/>
</dbReference>
<evidence type="ECO:0000256" key="13">
    <source>
        <dbReference type="ARBA" id="ARBA00049494"/>
    </source>
</evidence>
<dbReference type="GO" id="GO:0003919">
    <property type="term" value="F:FMN adenylyltransferase activity"/>
    <property type="evidence" value="ECO:0007669"/>
    <property type="project" value="UniProtKB-UniRule"/>
</dbReference>
<dbReference type="GO" id="GO:0008531">
    <property type="term" value="F:riboflavin kinase activity"/>
    <property type="evidence" value="ECO:0007669"/>
    <property type="project" value="UniProtKB-UniRule"/>
</dbReference>